<proteinExistence type="predicted"/>
<name>A0A517NV07_9BACT</name>
<keyword evidence="2" id="KW-1185">Reference proteome</keyword>
<gene>
    <name evidence="1" type="ORF">K239x_29430</name>
</gene>
<protein>
    <submittedName>
        <fullName evidence="1">Uncharacterized protein</fullName>
    </submittedName>
</protein>
<dbReference type="AlphaFoldDB" id="A0A517NV07"/>
<dbReference type="Proteomes" id="UP000319817">
    <property type="component" value="Chromosome"/>
</dbReference>
<accession>A0A517NV07</accession>
<sequence>MLHGDGVDTTSHIGNLSTAADLAAASINSLVSAVVGAGDVRAQGELIADAESAWTHAVVADDAAAFFDDCFVHEVSFTFQNDDWYDVLFESHSNDVDDPCFAADVTIDGITMQNVGVRLKGNSSFTGTGIKKSLKTATP</sequence>
<organism evidence="1 2">
    <name type="scientific">Stieleria marina</name>
    <dbReference type="NCBI Taxonomy" id="1930275"/>
    <lineage>
        <taxon>Bacteria</taxon>
        <taxon>Pseudomonadati</taxon>
        <taxon>Planctomycetota</taxon>
        <taxon>Planctomycetia</taxon>
        <taxon>Pirellulales</taxon>
        <taxon>Pirellulaceae</taxon>
        <taxon>Stieleria</taxon>
    </lineage>
</organism>
<evidence type="ECO:0000313" key="1">
    <source>
        <dbReference type="EMBL" id="QDT10950.1"/>
    </source>
</evidence>
<dbReference type="EMBL" id="CP036526">
    <property type="protein sequence ID" value="QDT10950.1"/>
    <property type="molecule type" value="Genomic_DNA"/>
</dbReference>
<reference evidence="1 2" key="1">
    <citation type="submission" date="2019-02" db="EMBL/GenBank/DDBJ databases">
        <title>Deep-cultivation of Planctomycetes and their phenomic and genomic characterization uncovers novel biology.</title>
        <authorList>
            <person name="Wiegand S."/>
            <person name="Jogler M."/>
            <person name="Boedeker C."/>
            <person name="Pinto D."/>
            <person name="Vollmers J."/>
            <person name="Rivas-Marin E."/>
            <person name="Kohn T."/>
            <person name="Peeters S.H."/>
            <person name="Heuer A."/>
            <person name="Rast P."/>
            <person name="Oberbeckmann S."/>
            <person name="Bunk B."/>
            <person name="Jeske O."/>
            <person name="Meyerdierks A."/>
            <person name="Storesund J.E."/>
            <person name="Kallscheuer N."/>
            <person name="Luecker S."/>
            <person name="Lage O.M."/>
            <person name="Pohl T."/>
            <person name="Merkel B.J."/>
            <person name="Hornburger P."/>
            <person name="Mueller R.-W."/>
            <person name="Bruemmer F."/>
            <person name="Labrenz M."/>
            <person name="Spormann A.M."/>
            <person name="Op den Camp H."/>
            <person name="Overmann J."/>
            <person name="Amann R."/>
            <person name="Jetten M.S.M."/>
            <person name="Mascher T."/>
            <person name="Medema M.H."/>
            <person name="Devos D.P."/>
            <person name="Kaster A.-K."/>
            <person name="Ovreas L."/>
            <person name="Rohde M."/>
            <person name="Galperin M.Y."/>
            <person name="Jogler C."/>
        </authorList>
    </citation>
    <scope>NUCLEOTIDE SEQUENCE [LARGE SCALE GENOMIC DNA]</scope>
    <source>
        <strain evidence="1 2">K23_9</strain>
    </source>
</reference>
<evidence type="ECO:0000313" key="2">
    <source>
        <dbReference type="Proteomes" id="UP000319817"/>
    </source>
</evidence>